<dbReference type="EMBL" id="JBBPBM010000006">
    <property type="protein sequence ID" value="KAK8580072.1"/>
    <property type="molecule type" value="Genomic_DNA"/>
</dbReference>
<name>A0ABR2FGV8_9ROSI</name>
<sequence>MFSHPPQITESQQVTNIHDTHASLVGDLPVGRPPDSLQLVVDPLEATMIEAEPDLIIPISAGNEDVCSYAKSSQVPVNAPVDSVADGVLAVKSCKATTALYGPWMHVSGRRSEGNRLATRAGVKPDCVNMVGKAKEVHPSRVDRRVLPEGTRVCPSINQLLTHLSLPIMVLVNVRANQVRTVGDLQEVQARVKKGSHAAVRISDPVEGLVVITDDPMIGNVGGTSIIQSNHRGLSVSKSSSKRGAWIRRLADATKSTLPILMEWVNSVTREFSTTADPPCVVPSID</sequence>
<reference evidence="1 2" key="1">
    <citation type="journal article" date="2024" name="G3 (Bethesda)">
        <title>Genome assembly of Hibiscus sabdariffa L. provides insights into metabolisms of medicinal natural products.</title>
        <authorList>
            <person name="Kim T."/>
        </authorList>
    </citation>
    <scope>NUCLEOTIDE SEQUENCE [LARGE SCALE GENOMIC DNA]</scope>
    <source>
        <strain evidence="1">TK-2024</strain>
        <tissue evidence="1">Old leaves</tissue>
    </source>
</reference>
<evidence type="ECO:0000313" key="2">
    <source>
        <dbReference type="Proteomes" id="UP001472677"/>
    </source>
</evidence>
<comment type="caution">
    <text evidence="1">The sequence shown here is derived from an EMBL/GenBank/DDBJ whole genome shotgun (WGS) entry which is preliminary data.</text>
</comment>
<proteinExistence type="predicted"/>
<organism evidence="1 2">
    <name type="scientific">Hibiscus sabdariffa</name>
    <name type="common">roselle</name>
    <dbReference type="NCBI Taxonomy" id="183260"/>
    <lineage>
        <taxon>Eukaryota</taxon>
        <taxon>Viridiplantae</taxon>
        <taxon>Streptophyta</taxon>
        <taxon>Embryophyta</taxon>
        <taxon>Tracheophyta</taxon>
        <taxon>Spermatophyta</taxon>
        <taxon>Magnoliopsida</taxon>
        <taxon>eudicotyledons</taxon>
        <taxon>Gunneridae</taxon>
        <taxon>Pentapetalae</taxon>
        <taxon>rosids</taxon>
        <taxon>malvids</taxon>
        <taxon>Malvales</taxon>
        <taxon>Malvaceae</taxon>
        <taxon>Malvoideae</taxon>
        <taxon>Hibiscus</taxon>
    </lineage>
</organism>
<gene>
    <name evidence="1" type="ORF">V6N12_070358</name>
</gene>
<protein>
    <submittedName>
        <fullName evidence="1">Uncharacterized protein</fullName>
    </submittedName>
</protein>
<evidence type="ECO:0000313" key="1">
    <source>
        <dbReference type="EMBL" id="KAK8580072.1"/>
    </source>
</evidence>
<keyword evidence="2" id="KW-1185">Reference proteome</keyword>
<dbReference type="Proteomes" id="UP001472677">
    <property type="component" value="Unassembled WGS sequence"/>
</dbReference>
<accession>A0ABR2FGV8</accession>